<dbReference type="KEGG" id="sals:SLNWT_7006"/>
<sequence>MLWIDCNVDPEAAASFLPGGLSPTDDPGAAAVVFSEWQWCSAEGSELADPVRCQFSEFQILLACEYRGRLMARCPYAWVDSAVSLARGWIQGMPKQYGSVQMTRMLPVGPAGGRREPGGQISGSLAVHDRRLAEATALLTGPASGPPELASVPLVHSKVVSPWTGDEDTTPRLLTSRVTGVEFSEVWSGTVDLRFDEQGVRAVDEALAALIPRQVGRAHSFAYAETLVGGEPLA</sequence>
<proteinExistence type="predicted"/>
<dbReference type="Pfam" id="PF06314">
    <property type="entry name" value="ADC"/>
    <property type="match status" value="1"/>
</dbReference>
<dbReference type="SUPFAM" id="SSF160104">
    <property type="entry name" value="Acetoacetate decarboxylase-like"/>
    <property type="match status" value="1"/>
</dbReference>
<dbReference type="Gene3D" id="2.40.400.10">
    <property type="entry name" value="Acetoacetate decarboxylase-like"/>
    <property type="match status" value="1"/>
</dbReference>
<dbReference type="InterPro" id="IPR023375">
    <property type="entry name" value="ADC_dom_sf"/>
</dbReference>
<dbReference type="AlphaFoldDB" id="A0A0B5FA93"/>
<dbReference type="EMBL" id="CP010519">
    <property type="protein sequence ID" value="AJE87382.1"/>
    <property type="molecule type" value="Genomic_DNA"/>
</dbReference>
<evidence type="ECO:0000313" key="1">
    <source>
        <dbReference type="EMBL" id="AJE87382.1"/>
    </source>
</evidence>
<accession>A0A0B5FA93</accession>
<organism evidence="1 2">
    <name type="scientific">Streptomyces albus (strain ATCC 21838 / DSM 41398 / FERM P-419 / JCM 4703 / NBRC 107858)</name>
    <dbReference type="NCBI Taxonomy" id="1081613"/>
    <lineage>
        <taxon>Bacteria</taxon>
        <taxon>Bacillati</taxon>
        <taxon>Actinomycetota</taxon>
        <taxon>Actinomycetes</taxon>
        <taxon>Kitasatosporales</taxon>
        <taxon>Streptomycetaceae</taxon>
        <taxon>Streptomyces</taxon>
    </lineage>
</organism>
<dbReference type="Proteomes" id="UP000031523">
    <property type="component" value="Chromosome"/>
</dbReference>
<evidence type="ECO:0000313" key="2">
    <source>
        <dbReference type="Proteomes" id="UP000031523"/>
    </source>
</evidence>
<name>A0A0B5FA93_STRA4</name>
<dbReference type="GO" id="GO:0016829">
    <property type="term" value="F:lyase activity"/>
    <property type="evidence" value="ECO:0007669"/>
    <property type="project" value="InterPro"/>
</dbReference>
<protein>
    <recommendedName>
        <fullName evidence="3">Enduracididine biosynthesis enzyme MppR</fullName>
    </recommendedName>
</protein>
<gene>
    <name evidence="1" type="ORF">SLNWT_7006</name>
</gene>
<keyword evidence="2" id="KW-1185">Reference proteome</keyword>
<reference evidence="1 2" key="1">
    <citation type="submission" date="2015-01" db="EMBL/GenBank/DDBJ databases">
        <title>Enhanced salinomycin production by adjusting the supply of polyketide extender units in Streptomyce albus DSM 41398.</title>
        <authorList>
            <person name="Lu C."/>
        </authorList>
    </citation>
    <scope>NUCLEOTIDE SEQUENCE [LARGE SCALE GENOMIC DNA]</scope>
    <source>
        <strain evidence="2">ATCC 21838 / DSM 41398 / FERM P-419 / JCM 4703 / NBRC 107858</strain>
    </source>
</reference>
<dbReference type="InterPro" id="IPR010451">
    <property type="entry name" value="Acetoacetate_decarboxylase"/>
</dbReference>
<evidence type="ECO:0008006" key="3">
    <source>
        <dbReference type="Google" id="ProtNLM"/>
    </source>
</evidence>